<accession>A0A815Y0D0</accession>
<evidence type="ECO:0000313" key="2">
    <source>
        <dbReference type="Proteomes" id="UP000663854"/>
    </source>
</evidence>
<gene>
    <name evidence="1" type="ORF">PYM288_LOCUS42115</name>
</gene>
<organism evidence="1 2">
    <name type="scientific">Rotaria sordida</name>
    <dbReference type="NCBI Taxonomy" id="392033"/>
    <lineage>
        <taxon>Eukaryota</taxon>
        <taxon>Metazoa</taxon>
        <taxon>Spiralia</taxon>
        <taxon>Gnathifera</taxon>
        <taxon>Rotifera</taxon>
        <taxon>Eurotatoria</taxon>
        <taxon>Bdelloidea</taxon>
        <taxon>Philodinida</taxon>
        <taxon>Philodinidae</taxon>
        <taxon>Rotaria</taxon>
    </lineage>
</organism>
<protein>
    <submittedName>
        <fullName evidence="1">Uncharacterized protein</fullName>
    </submittedName>
</protein>
<comment type="caution">
    <text evidence="1">The sequence shown here is derived from an EMBL/GenBank/DDBJ whole genome shotgun (WGS) entry which is preliminary data.</text>
</comment>
<dbReference type="Proteomes" id="UP000663854">
    <property type="component" value="Unassembled WGS sequence"/>
</dbReference>
<sequence length="17" mass="2012">MHRQVRVLVHVLRALGQ</sequence>
<dbReference type="EMBL" id="CAJNOH010015510">
    <property type="protein sequence ID" value="CAF1564129.1"/>
    <property type="molecule type" value="Genomic_DNA"/>
</dbReference>
<reference evidence="1" key="1">
    <citation type="submission" date="2021-02" db="EMBL/GenBank/DDBJ databases">
        <authorList>
            <person name="Nowell W R."/>
        </authorList>
    </citation>
    <scope>NUCLEOTIDE SEQUENCE</scope>
</reference>
<name>A0A815Y0D0_9BILA</name>
<dbReference type="AlphaFoldDB" id="A0A815Y0D0"/>
<proteinExistence type="predicted"/>
<evidence type="ECO:0000313" key="1">
    <source>
        <dbReference type="EMBL" id="CAF1564129.1"/>
    </source>
</evidence>
<feature type="non-terminal residue" evidence="1">
    <location>
        <position position="17"/>
    </location>
</feature>